<sequence length="450" mass="51776">MGKRRGRDNDKQRLVNPKAFLSDGQSAASTTKVRSKTPKLHQQHSEMISQSISDKILREAFNQQKEIEDEENLERNPTVAAFNALGEVPIILDDKEEDFDDYAGVSDTLSQFGGDLEINEDDERLLDAFLSKDVGPQKTLGDVIAARIKAEDASAIETRPVPKLDDKLVQHYKEVGKVLSAYTSGKLPKSLKHIPSMECWEEVLYLTEPEKWSPGAVYQATRIFASNMNRKKAERFYMLVLLPRVREDIRKHKRLHFELYQALKKSLYKPAAFNKGILFPLFKSGNCNLREAVIMGSILQKMSIPQAHSSVALLKLAEMDYCGTTSYIIKLFIDKKYALPYRVVDALVAHFMRFLGDSRIMPVIWHQTLLAFVQRYKHDLRKEDKENLHNLIQRQRHYLVTPEIIRELKDSRNRGEKEDDQMLLSSPISVINKTIEEDRFDIPDVPMEED</sequence>
<dbReference type="EMBL" id="JBDFQZ010000006">
    <property type="protein sequence ID" value="KAK9714235.1"/>
    <property type="molecule type" value="Genomic_DNA"/>
</dbReference>
<comment type="caution">
    <text evidence="3">The sequence shown here is derived from an EMBL/GenBank/DDBJ whole genome shotgun (WGS) entry which is preliminary data.</text>
</comment>
<evidence type="ECO:0000256" key="2">
    <source>
        <dbReference type="SAM" id="MobiDB-lite"/>
    </source>
</evidence>
<dbReference type="InterPro" id="IPR007955">
    <property type="entry name" value="Bystin"/>
</dbReference>
<evidence type="ECO:0008006" key="5">
    <source>
        <dbReference type="Google" id="ProtNLM"/>
    </source>
</evidence>
<protein>
    <recommendedName>
        <fullName evidence="5">Bystin</fullName>
    </recommendedName>
</protein>
<dbReference type="EMBL" id="JBDFQZ010000006">
    <property type="protein sequence ID" value="KAK9714236.1"/>
    <property type="molecule type" value="Genomic_DNA"/>
</dbReference>
<dbReference type="GO" id="GO:0006364">
    <property type="term" value="P:rRNA processing"/>
    <property type="evidence" value="ECO:0007669"/>
    <property type="project" value="TreeGrafter"/>
</dbReference>
<feature type="compositionally biased region" description="Basic residues" evidence="2">
    <location>
        <begin position="33"/>
        <end position="42"/>
    </location>
</feature>
<feature type="region of interest" description="Disordered" evidence="2">
    <location>
        <begin position="1"/>
        <end position="46"/>
    </location>
</feature>
<name>A0AAW1K8U2_SAPOF</name>
<dbReference type="AlphaFoldDB" id="A0AAW1K8U2"/>
<dbReference type="GO" id="GO:0005730">
    <property type="term" value="C:nucleolus"/>
    <property type="evidence" value="ECO:0007669"/>
    <property type="project" value="TreeGrafter"/>
</dbReference>
<gene>
    <name evidence="3" type="ORF">RND81_06G080600</name>
</gene>
<comment type="similarity">
    <text evidence="1">Belongs to the bystin family.</text>
</comment>
<dbReference type="GO" id="GO:0030515">
    <property type="term" value="F:snoRNA binding"/>
    <property type="evidence" value="ECO:0007669"/>
    <property type="project" value="TreeGrafter"/>
</dbReference>
<dbReference type="PANTHER" id="PTHR12821:SF0">
    <property type="entry name" value="BYSTIN"/>
    <property type="match status" value="1"/>
</dbReference>
<organism evidence="3 4">
    <name type="scientific">Saponaria officinalis</name>
    <name type="common">Common soapwort</name>
    <name type="synonym">Lychnis saponaria</name>
    <dbReference type="NCBI Taxonomy" id="3572"/>
    <lineage>
        <taxon>Eukaryota</taxon>
        <taxon>Viridiplantae</taxon>
        <taxon>Streptophyta</taxon>
        <taxon>Embryophyta</taxon>
        <taxon>Tracheophyta</taxon>
        <taxon>Spermatophyta</taxon>
        <taxon>Magnoliopsida</taxon>
        <taxon>eudicotyledons</taxon>
        <taxon>Gunneridae</taxon>
        <taxon>Pentapetalae</taxon>
        <taxon>Caryophyllales</taxon>
        <taxon>Caryophyllaceae</taxon>
        <taxon>Caryophylleae</taxon>
        <taxon>Saponaria</taxon>
    </lineage>
</organism>
<dbReference type="GO" id="GO:0005737">
    <property type="term" value="C:cytoplasm"/>
    <property type="evidence" value="ECO:0007669"/>
    <property type="project" value="TreeGrafter"/>
</dbReference>
<reference evidence="3 4" key="1">
    <citation type="submission" date="2024-03" db="EMBL/GenBank/DDBJ databases">
        <title>WGS assembly of Saponaria officinalis var. Norfolk2.</title>
        <authorList>
            <person name="Jenkins J."/>
            <person name="Shu S."/>
            <person name="Grimwood J."/>
            <person name="Barry K."/>
            <person name="Goodstein D."/>
            <person name="Schmutz J."/>
            <person name="Leebens-Mack J."/>
            <person name="Osbourn A."/>
        </authorList>
    </citation>
    <scope>NUCLEOTIDE SEQUENCE [LARGE SCALE GENOMIC DNA]</scope>
    <source>
        <strain evidence="4">cv. Norfolk2</strain>
        <strain evidence="3">JIC</strain>
        <tissue evidence="3">Leaf</tissue>
    </source>
</reference>
<dbReference type="Proteomes" id="UP001443914">
    <property type="component" value="Unassembled WGS sequence"/>
</dbReference>
<evidence type="ECO:0000313" key="4">
    <source>
        <dbReference type="Proteomes" id="UP001443914"/>
    </source>
</evidence>
<feature type="compositionally biased region" description="Polar residues" evidence="2">
    <location>
        <begin position="23"/>
        <end position="32"/>
    </location>
</feature>
<dbReference type="Pfam" id="PF05291">
    <property type="entry name" value="Bystin"/>
    <property type="match status" value="1"/>
</dbReference>
<accession>A0AAW1K8U2</accession>
<keyword evidence="4" id="KW-1185">Reference proteome</keyword>
<evidence type="ECO:0000256" key="1">
    <source>
        <dbReference type="ARBA" id="ARBA00007114"/>
    </source>
</evidence>
<dbReference type="PANTHER" id="PTHR12821">
    <property type="entry name" value="BYSTIN"/>
    <property type="match status" value="1"/>
</dbReference>
<proteinExistence type="inferred from homology"/>
<evidence type="ECO:0000313" key="3">
    <source>
        <dbReference type="EMBL" id="KAK9714236.1"/>
    </source>
</evidence>
<dbReference type="GO" id="GO:0030688">
    <property type="term" value="C:preribosome, small subunit precursor"/>
    <property type="evidence" value="ECO:0007669"/>
    <property type="project" value="TreeGrafter"/>
</dbReference>